<protein>
    <submittedName>
        <fullName evidence="2 4">Uncharacterized protein</fullName>
    </submittedName>
</protein>
<accession>A0A0R3PV46</accession>
<name>A0A0R3PV46_ANGCS</name>
<dbReference type="AlphaFoldDB" id="A0A0R3PV46"/>
<dbReference type="OrthoDB" id="5876058at2759"/>
<dbReference type="EMBL" id="UYYA01004366">
    <property type="protein sequence ID" value="VDM61447.1"/>
    <property type="molecule type" value="Genomic_DNA"/>
</dbReference>
<reference evidence="2 3" key="2">
    <citation type="submission" date="2018-11" db="EMBL/GenBank/DDBJ databases">
        <authorList>
            <consortium name="Pathogen Informatics"/>
        </authorList>
    </citation>
    <scope>NUCLEOTIDE SEQUENCE [LARGE SCALE GENOMIC DNA]</scope>
    <source>
        <strain evidence="2 3">Costa Rica</strain>
    </source>
</reference>
<reference evidence="4" key="1">
    <citation type="submission" date="2017-02" db="UniProtKB">
        <authorList>
            <consortium name="WormBaseParasite"/>
        </authorList>
    </citation>
    <scope>IDENTIFICATION</scope>
</reference>
<evidence type="ECO:0000313" key="3">
    <source>
        <dbReference type="Proteomes" id="UP000267027"/>
    </source>
</evidence>
<evidence type="ECO:0000313" key="2">
    <source>
        <dbReference type="EMBL" id="VDM61447.1"/>
    </source>
</evidence>
<proteinExistence type="predicted"/>
<keyword evidence="3" id="KW-1185">Reference proteome</keyword>
<feature type="compositionally biased region" description="Basic and acidic residues" evidence="1">
    <location>
        <begin position="299"/>
        <end position="309"/>
    </location>
</feature>
<gene>
    <name evidence="2" type="ORF">ACOC_LOCUS9862</name>
</gene>
<dbReference type="WBParaSite" id="ACOC_0000986101-mRNA-1">
    <property type="protein sequence ID" value="ACOC_0000986101-mRNA-1"/>
    <property type="gene ID" value="ACOC_0000986101"/>
</dbReference>
<feature type="compositionally biased region" description="Basic and acidic residues" evidence="1">
    <location>
        <begin position="337"/>
        <end position="351"/>
    </location>
</feature>
<evidence type="ECO:0000313" key="4">
    <source>
        <dbReference type="WBParaSite" id="ACOC_0000986101-mRNA-1"/>
    </source>
</evidence>
<feature type="region of interest" description="Disordered" evidence="1">
    <location>
        <begin position="289"/>
        <end position="351"/>
    </location>
</feature>
<sequence>MTFIAYEWTTPLTFDSSLIPVLLGLLPSDVCSPLTASPVQYCSSARQPSNRSVTSMDRIFSPRVDIVSMYAERGRKLLMKTNRRMIATEDEEVRSLKEKIKRNARIQREMEEHINGERSFIERIPLLSHRTKMDHLANPNVLTRAPLRPPHKSGKNSAEAINKGLRLLSNKLSQLDMHLKKLEVGNVSMNNSRDGCIEEIAPDLQSMSTYRSDEEEEELDLNYEETAAAMGPMPEIDKLDLSLLSPSVDVRRQFISSELPNLTKTSPQRALTQPEWMRLIPIGETNSSRLPLLQYSPPKQRESKTERSTQTDAFRSVSSKTVSTTDDEGNPADSGFLDDKSPKKRIEIIKPMSRENIQELLSQM</sequence>
<organism evidence="4">
    <name type="scientific">Angiostrongylus costaricensis</name>
    <name type="common">Nematode worm</name>
    <dbReference type="NCBI Taxonomy" id="334426"/>
    <lineage>
        <taxon>Eukaryota</taxon>
        <taxon>Metazoa</taxon>
        <taxon>Ecdysozoa</taxon>
        <taxon>Nematoda</taxon>
        <taxon>Chromadorea</taxon>
        <taxon>Rhabditida</taxon>
        <taxon>Rhabditina</taxon>
        <taxon>Rhabditomorpha</taxon>
        <taxon>Strongyloidea</taxon>
        <taxon>Metastrongylidae</taxon>
        <taxon>Angiostrongylus</taxon>
    </lineage>
</organism>
<dbReference type="Proteomes" id="UP000267027">
    <property type="component" value="Unassembled WGS sequence"/>
</dbReference>
<evidence type="ECO:0000256" key="1">
    <source>
        <dbReference type="SAM" id="MobiDB-lite"/>
    </source>
</evidence>